<feature type="domain" description="RING-type" evidence="1">
    <location>
        <begin position="10"/>
        <end position="49"/>
    </location>
</feature>
<accession>A0A0F9HJA4</accession>
<comment type="caution">
    <text evidence="2">The sequence shown here is derived from an EMBL/GenBank/DDBJ whole genome shotgun (WGS) entry which is preliminary data.</text>
</comment>
<evidence type="ECO:0000313" key="2">
    <source>
        <dbReference type="EMBL" id="KKM15227.1"/>
    </source>
</evidence>
<proteinExistence type="predicted"/>
<sequence>MPGSVRKQQCPWCGEFVPSEEMVKCLQCGECVCSTCKLIWDSDICPRCRDSKVFYDTHSRTAGDVPPSEGAVR</sequence>
<dbReference type="InterPro" id="IPR001841">
    <property type="entry name" value="Znf_RING"/>
</dbReference>
<dbReference type="PROSITE" id="PS50089">
    <property type="entry name" value="ZF_RING_2"/>
    <property type="match status" value="1"/>
</dbReference>
<organism evidence="2">
    <name type="scientific">marine sediment metagenome</name>
    <dbReference type="NCBI Taxonomy" id="412755"/>
    <lineage>
        <taxon>unclassified sequences</taxon>
        <taxon>metagenomes</taxon>
        <taxon>ecological metagenomes</taxon>
    </lineage>
</organism>
<name>A0A0F9HJA4_9ZZZZ</name>
<dbReference type="AlphaFoldDB" id="A0A0F9HJA4"/>
<dbReference type="EMBL" id="LAZR01014958">
    <property type="protein sequence ID" value="KKM15227.1"/>
    <property type="molecule type" value="Genomic_DNA"/>
</dbReference>
<dbReference type="SUPFAM" id="SSF57850">
    <property type="entry name" value="RING/U-box"/>
    <property type="match status" value="1"/>
</dbReference>
<evidence type="ECO:0000259" key="1">
    <source>
        <dbReference type="PROSITE" id="PS50089"/>
    </source>
</evidence>
<protein>
    <recommendedName>
        <fullName evidence="1">RING-type domain-containing protein</fullName>
    </recommendedName>
</protein>
<reference evidence="2" key="1">
    <citation type="journal article" date="2015" name="Nature">
        <title>Complex archaea that bridge the gap between prokaryotes and eukaryotes.</title>
        <authorList>
            <person name="Spang A."/>
            <person name="Saw J.H."/>
            <person name="Jorgensen S.L."/>
            <person name="Zaremba-Niedzwiedzka K."/>
            <person name="Martijn J."/>
            <person name="Lind A.E."/>
            <person name="van Eijk R."/>
            <person name="Schleper C."/>
            <person name="Guy L."/>
            <person name="Ettema T.J."/>
        </authorList>
    </citation>
    <scope>NUCLEOTIDE SEQUENCE</scope>
</reference>
<gene>
    <name evidence="2" type="ORF">LCGC14_1698210</name>
</gene>